<dbReference type="Pfam" id="PF00650">
    <property type="entry name" value="CRAL_TRIO"/>
    <property type="match status" value="1"/>
</dbReference>
<name>A0A8J2KC28_9HEXA</name>
<dbReference type="CDD" id="cd00170">
    <property type="entry name" value="SEC14"/>
    <property type="match status" value="1"/>
</dbReference>
<dbReference type="PANTHER" id="PTHR23324">
    <property type="entry name" value="SEC14 RELATED PROTEIN"/>
    <property type="match status" value="1"/>
</dbReference>
<keyword evidence="3" id="KW-1185">Reference proteome</keyword>
<dbReference type="OrthoDB" id="6490749at2759"/>
<organism evidence="2 3">
    <name type="scientific">Allacma fusca</name>
    <dbReference type="NCBI Taxonomy" id="39272"/>
    <lineage>
        <taxon>Eukaryota</taxon>
        <taxon>Metazoa</taxon>
        <taxon>Ecdysozoa</taxon>
        <taxon>Arthropoda</taxon>
        <taxon>Hexapoda</taxon>
        <taxon>Collembola</taxon>
        <taxon>Symphypleona</taxon>
        <taxon>Sminthuridae</taxon>
        <taxon>Allacma</taxon>
    </lineage>
</organism>
<evidence type="ECO:0000313" key="2">
    <source>
        <dbReference type="EMBL" id="CAG7785557.1"/>
    </source>
</evidence>
<evidence type="ECO:0000313" key="3">
    <source>
        <dbReference type="Proteomes" id="UP000708208"/>
    </source>
</evidence>
<dbReference type="SMART" id="SM00516">
    <property type="entry name" value="SEC14"/>
    <property type="match status" value="1"/>
</dbReference>
<dbReference type="InterPro" id="IPR001251">
    <property type="entry name" value="CRAL-TRIO_dom"/>
</dbReference>
<dbReference type="Proteomes" id="UP000708208">
    <property type="component" value="Unassembled WGS sequence"/>
</dbReference>
<comment type="caution">
    <text evidence="2">The sequence shown here is derived from an EMBL/GenBank/DDBJ whole genome shotgun (WGS) entry which is preliminary data.</text>
</comment>
<dbReference type="GO" id="GO:0005737">
    <property type="term" value="C:cytoplasm"/>
    <property type="evidence" value="ECO:0007669"/>
    <property type="project" value="TreeGrafter"/>
</dbReference>
<proteinExistence type="predicted"/>
<sequence length="202" mass="22964">QSIEWRRENDIDQILSWDPTPEYRYEYPYHIGTTRDNGLFVILLPGRVDVKAASQTAESSEYFQKYLNMILAEITLALKDRKDSGGIPVTQVVLIADFEGFSYTSMLSVAVFRLIKIFASTFDANEPERLKIGYIINASRVFSLMLSLLKPVLAQKTLSKLTAVSSNRNTCKELLLEIISEEELPILYGGTERNSLVNRFLN</sequence>
<dbReference type="InterPro" id="IPR051064">
    <property type="entry name" value="SEC14/CRAL-TRIO_domain"/>
</dbReference>
<gene>
    <name evidence="2" type="ORF">AFUS01_LOCUS24175</name>
</gene>
<dbReference type="AlphaFoldDB" id="A0A8J2KC28"/>
<protein>
    <recommendedName>
        <fullName evidence="1">CRAL-TRIO domain-containing protein</fullName>
    </recommendedName>
</protein>
<dbReference type="PANTHER" id="PTHR23324:SF83">
    <property type="entry name" value="SEC14-LIKE PROTEIN 2"/>
    <property type="match status" value="1"/>
</dbReference>
<feature type="domain" description="CRAL-TRIO" evidence="1">
    <location>
        <begin position="31"/>
        <end position="196"/>
    </location>
</feature>
<dbReference type="PROSITE" id="PS50191">
    <property type="entry name" value="CRAL_TRIO"/>
    <property type="match status" value="1"/>
</dbReference>
<feature type="non-terminal residue" evidence="2">
    <location>
        <position position="202"/>
    </location>
</feature>
<reference evidence="2" key="1">
    <citation type="submission" date="2021-06" db="EMBL/GenBank/DDBJ databases">
        <authorList>
            <person name="Hodson N. C."/>
            <person name="Mongue J. A."/>
            <person name="Jaron S. K."/>
        </authorList>
    </citation>
    <scope>NUCLEOTIDE SEQUENCE</scope>
</reference>
<dbReference type="EMBL" id="CAJVCH010298712">
    <property type="protein sequence ID" value="CAG7785557.1"/>
    <property type="molecule type" value="Genomic_DNA"/>
</dbReference>
<evidence type="ECO:0000259" key="1">
    <source>
        <dbReference type="PROSITE" id="PS50191"/>
    </source>
</evidence>
<accession>A0A8J2KC28</accession>